<evidence type="ECO:0000313" key="3">
    <source>
        <dbReference type="Proteomes" id="UP000077202"/>
    </source>
</evidence>
<accession>A0A176W0Q2</accession>
<evidence type="ECO:0000256" key="1">
    <source>
        <dbReference type="SAM" id="MobiDB-lite"/>
    </source>
</evidence>
<feature type="compositionally biased region" description="Polar residues" evidence="1">
    <location>
        <begin position="66"/>
        <end position="79"/>
    </location>
</feature>
<organism evidence="2 3">
    <name type="scientific">Marchantia polymorpha subsp. ruderalis</name>
    <dbReference type="NCBI Taxonomy" id="1480154"/>
    <lineage>
        <taxon>Eukaryota</taxon>
        <taxon>Viridiplantae</taxon>
        <taxon>Streptophyta</taxon>
        <taxon>Embryophyta</taxon>
        <taxon>Marchantiophyta</taxon>
        <taxon>Marchantiopsida</taxon>
        <taxon>Marchantiidae</taxon>
        <taxon>Marchantiales</taxon>
        <taxon>Marchantiaceae</taxon>
        <taxon>Marchantia</taxon>
    </lineage>
</organism>
<evidence type="ECO:0000313" key="2">
    <source>
        <dbReference type="EMBL" id="OAE26658.1"/>
    </source>
</evidence>
<sequence length="148" mass="16192">MYIEEIPLGLGESLGAGEDGNLTFDSESVKVTRIEVSYVGVIRHDPISLEELVDREAEGVARDATKQSAAASPRTSTGTIILETGNDPLAEETQSGGINAADVLCEQVIPILPYLDKKLEKYARSSDVVSYVDLIKTQKWLKLRDLER</sequence>
<keyword evidence="3" id="KW-1185">Reference proteome</keyword>
<gene>
    <name evidence="2" type="ORF">AXG93_2725s1000</name>
</gene>
<dbReference type="Proteomes" id="UP000077202">
    <property type="component" value="Unassembled WGS sequence"/>
</dbReference>
<protein>
    <submittedName>
        <fullName evidence="2">Uncharacterized protein</fullName>
    </submittedName>
</protein>
<reference evidence="2" key="1">
    <citation type="submission" date="2016-03" db="EMBL/GenBank/DDBJ databases">
        <title>Mechanisms controlling the formation of the plant cell surface in tip-growing cells are functionally conserved among land plants.</title>
        <authorList>
            <person name="Honkanen S."/>
            <person name="Jones V.A."/>
            <person name="Morieri G."/>
            <person name="Champion C."/>
            <person name="Hetherington A.J."/>
            <person name="Kelly S."/>
            <person name="Saint-Marcoux D."/>
            <person name="Proust H."/>
            <person name="Prescott H."/>
            <person name="Dolan L."/>
        </authorList>
    </citation>
    <scope>NUCLEOTIDE SEQUENCE [LARGE SCALE GENOMIC DNA]</scope>
    <source>
        <tissue evidence="2">Whole gametophyte</tissue>
    </source>
</reference>
<dbReference type="AlphaFoldDB" id="A0A176W0Q2"/>
<proteinExistence type="predicted"/>
<comment type="caution">
    <text evidence="2">The sequence shown here is derived from an EMBL/GenBank/DDBJ whole genome shotgun (WGS) entry which is preliminary data.</text>
</comment>
<name>A0A176W0Q2_MARPO</name>
<feature type="region of interest" description="Disordered" evidence="1">
    <location>
        <begin position="60"/>
        <end position="81"/>
    </location>
</feature>
<dbReference type="EMBL" id="LVLJ01002139">
    <property type="protein sequence ID" value="OAE26658.1"/>
    <property type="molecule type" value="Genomic_DNA"/>
</dbReference>